<evidence type="ECO:0000313" key="2">
    <source>
        <dbReference type="Proteomes" id="UP001055072"/>
    </source>
</evidence>
<proteinExistence type="predicted"/>
<keyword evidence="2" id="KW-1185">Reference proteome</keyword>
<protein>
    <submittedName>
        <fullName evidence="1">Uncharacterized protein</fullName>
    </submittedName>
</protein>
<comment type="caution">
    <text evidence="1">The sequence shown here is derived from an EMBL/GenBank/DDBJ whole genome shotgun (WGS) entry which is preliminary data.</text>
</comment>
<accession>A0ACB8U7R8</accession>
<organism evidence="1 2">
    <name type="scientific">Irpex rosettiformis</name>
    <dbReference type="NCBI Taxonomy" id="378272"/>
    <lineage>
        <taxon>Eukaryota</taxon>
        <taxon>Fungi</taxon>
        <taxon>Dikarya</taxon>
        <taxon>Basidiomycota</taxon>
        <taxon>Agaricomycotina</taxon>
        <taxon>Agaricomycetes</taxon>
        <taxon>Polyporales</taxon>
        <taxon>Irpicaceae</taxon>
        <taxon>Irpex</taxon>
    </lineage>
</organism>
<dbReference type="EMBL" id="MU274908">
    <property type="protein sequence ID" value="KAI0090342.1"/>
    <property type="molecule type" value="Genomic_DNA"/>
</dbReference>
<name>A0ACB8U7R8_9APHY</name>
<gene>
    <name evidence="1" type="ORF">BDY19DRAFT_992545</name>
</gene>
<reference evidence="1" key="1">
    <citation type="journal article" date="2021" name="Environ. Microbiol.">
        <title>Gene family expansions and transcriptome signatures uncover fungal adaptations to wood decay.</title>
        <authorList>
            <person name="Hage H."/>
            <person name="Miyauchi S."/>
            <person name="Viragh M."/>
            <person name="Drula E."/>
            <person name="Min B."/>
            <person name="Chaduli D."/>
            <person name="Navarro D."/>
            <person name="Favel A."/>
            <person name="Norest M."/>
            <person name="Lesage-Meessen L."/>
            <person name="Balint B."/>
            <person name="Merenyi Z."/>
            <person name="de Eugenio L."/>
            <person name="Morin E."/>
            <person name="Martinez A.T."/>
            <person name="Baldrian P."/>
            <person name="Stursova M."/>
            <person name="Martinez M.J."/>
            <person name="Novotny C."/>
            <person name="Magnuson J.K."/>
            <person name="Spatafora J.W."/>
            <person name="Maurice S."/>
            <person name="Pangilinan J."/>
            <person name="Andreopoulos W."/>
            <person name="LaButti K."/>
            <person name="Hundley H."/>
            <person name="Na H."/>
            <person name="Kuo A."/>
            <person name="Barry K."/>
            <person name="Lipzen A."/>
            <person name="Henrissat B."/>
            <person name="Riley R."/>
            <person name="Ahrendt S."/>
            <person name="Nagy L.G."/>
            <person name="Grigoriev I.V."/>
            <person name="Martin F."/>
            <person name="Rosso M.N."/>
        </authorList>
    </citation>
    <scope>NUCLEOTIDE SEQUENCE</scope>
    <source>
        <strain evidence="1">CBS 384.51</strain>
    </source>
</reference>
<dbReference type="Proteomes" id="UP001055072">
    <property type="component" value="Unassembled WGS sequence"/>
</dbReference>
<evidence type="ECO:0000313" key="1">
    <source>
        <dbReference type="EMBL" id="KAI0090342.1"/>
    </source>
</evidence>
<sequence length="156" mass="17898">MFLHHIVAYSIDFGRQKRVVKYRRGQDMWTYIAGDKRLPVQWTSWLTHTRIHPPTLEELHADLVRQEHIRQRVALLEATEMDTIRSVSGDSTSLPNSRDSDMQTVDAATTRGQPVGDHQEALPDVEKSSPELVFPSQSLPSDEPEAWVPRTQRRSS</sequence>